<comment type="caution">
    <text evidence="2">The sequence shown here is derived from an EMBL/GenBank/DDBJ whole genome shotgun (WGS) entry which is preliminary data.</text>
</comment>
<keyword evidence="1" id="KW-1133">Transmembrane helix</keyword>
<accession>A0AAN7HX41</accession>
<dbReference type="GeneID" id="89956364"/>
<reference evidence="2 3" key="1">
    <citation type="submission" date="2022-11" db="EMBL/GenBank/DDBJ databases">
        <title>Mucor velutinosus strain NIH1002 WGS.</title>
        <authorList>
            <person name="Subramanian P."/>
            <person name="Mullikin J.C."/>
            <person name="Segre J.A."/>
            <person name="Zelazny A.M."/>
        </authorList>
    </citation>
    <scope>NUCLEOTIDE SEQUENCE [LARGE SCALE GENOMIC DNA]</scope>
    <source>
        <strain evidence="2 3">NIH1002</strain>
    </source>
</reference>
<dbReference type="AlphaFoldDB" id="A0AAN7HX41"/>
<dbReference type="EMBL" id="JASEJX010000030">
    <property type="protein sequence ID" value="KAK4511463.1"/>
    <property type="molecule type" value="Genomic_DNA"/>
</dbReference>
<keyword evidence="1" id="KW-0472">Membrane</keyword>
<gene>
    <name evidence="2" type="ORF">ATC70_012678</name>
</gene>
<sequence>MANPFNTSDANVSFEQDQDAILLTSHVLETHTTTIVTPEKHLLYVENYDSMPPSYSDTQQQGQQTLHMSSEAVRGDVYDNSSRLNEEPELETAPLMAAEQAQDDHYRYPPTAPSIDQMEFGLRRDSYSNPKTTKTRKRCSVYRAYLAFAIFAIGTTLMSAILAVIDCYNVCEENQNCDRCPRVRREGFTAFCYITFILASIAVMGRAAQCILS</sequence>
<protein>
    <submittedName>
        <fullName evidence="2">Uncharacterized protein</fullName>
    </submittedName>
</protein>
<feature type="transmembrane region" description="Helical" evidence="1">
    <location>
        <begin position="144"/>
        <end position="165"/>
    </location>
</feature>
<dbReference type="Proteomes" id="UP001304243">
    <property type="component" value="Unassembled WGS sequence"/>
</dbReference>
<evidence type="ECO:0000256" key="1">
    <source>
        <dbReference type="SAM" id="Phobius"/>
    </source>
</evidence>
<evidence type="ECO:0000313" key="2">
    <source>
        <dbReference type="EMBL" id="KAK4511463.1"/>
    </source>
</evidence>
<name>A0AAN7HX41_9FUNG</name>
<proteinExistence type="predicted"/>
<keyword evidence="3" id="KW-1185">Reference proteome</keyword>
<organism evidence="2 3">
    <name type="scientific">Mucor velutinosus</name>
    <dbReference type="NCBI Taxonomy" id="708070"/>
    <lineage>
        <taxon>Eukaryota</taxon>
        <taxon>Fungi</taxon>
        <taxon>Fungi incertae sedis</taxon>
        <taxon>Mucoromycota</taxon>
        <taxon>Mucoromycotina</taxon>
        <taxon>Mucoromycetes</taxon>
        <taxon>Mucorales</taxon>
        <taxon>Mucorineae</taxon>
        <taxon>Mucoraceae</taxon>
        <taxon>Mucor</taxon>
    </lineage>
</organism>
<evidence type="ECO:0000313" key="3">
    <source>
        <dbReference type="Proteomes" id="UP001304243"/>
    </source>
</evidence>
<keyword evidence="1" id="KW-0812">Transmembrane</keyword>
<dbReference type="RefSeq" id="XP_064678129.1">
    <property type="nucleotide sequence ID" value="XM_064831849.1"/>
</dbReference>
<feature type="transmembrane region" description="Helical" evidence="1">
    <location>
        <begin position="188"/>
        <end position="208"/>
    </location>
</feature>